<accession>A0A2H0WRK0</accession>
<evidence type="ECO:0000313" key="1">
    <source>
        <dbReference type="EMBL" id="PIS14558.1"/>
    </source>
</evidence>
<dbReference type="Proteomes" id="UP000230775">
    <property type="component" value="Unassembled WGS sequence"/>
</dbReference>
<protein>
    <submittedName>
        <fullName evidence="1">Uncharacterized protein</fullName>
    </submittedName>
</protein>
<sequence>MSVPTAIIEIATIIKNEAELLPEAEDRLVIPLSEFRDNNGVLFGKEKLGNILRKLQELETIILINTSNLRSHKLTLQSDKVVLAIRRDKLNTFLSENIDEFSSSQDSRISQEVPARSPLGWSIEQSGGEGKIIKDGKTIFTFPHDWSDKFKYFTYAWNNKYNQTSSYKELYESKDKKYPDQKGENWLVNKTIRVTMNKLRKEFERKKVPITIETKNGIKVFVNK</sequence>
<gene>
    <name evidence="1" type="ORF">COT64_02005</name>
</gene>
<dbReference type="AlphaFoldDB" id="A0A2H0WRK0"/>
<name>A0A2H0WRK0_9BACT</name>
<organism evidence="1 2">
    <name type="scientific">Candidatus Shapirobacteria bacterium CG09_land_8_20_14_0_10_39_12</name>
    <dbReference type="NCBI Taxonomy" id="1974885"/>
    <lineage>
        <taxon>Bacteria</taxon>
        <taxon>Candidatus Shapironibacteriota</taxon>
    </lineage>
</organism>
<proteinExistence type="predicted"/>
<comment type="caution">
    <text evidence="1">The sequence shown here is derived from an EMBL/GenBank/DDBJ whole genome shotgun (WGS) entry which is preliminary data.</text>
</comment>
<dbReference type="EMBL" id="PEZI01000042">
    <property type="protein sequence ID" value="PIS14558.1"/>
    <property type="molecule type" value="Genomic_DNA"/>
</dbReference>
<reference evidence="2" key="1">
    <citation type="submission" date="2017-09" db="EMBL/GenBank/DDBJ databases">
        <title>Depth-based differentiation of microbial function through sediment-hosted aquifers and enrichment of novel symbionts in the deep terrestrial subsurface.</title>
        <authorList>
            <person name="Probst A.J."/>
            <person name="Ladd B."/>
            <person name="Jarett J.K."/>
            <person name="Geller-Mcgrath D.E."/>
            <person name="Sieber C.M.K."/>
            <person name="Emerson J.B."/>
            <person name="Anantharaman K."/>
            <person name="Thomas B.C."/>
            <person name="Malmstrom R."/>
            <person name="Stieglmeier M."/>
            <person name="Klingl A."/>
            <person name="Woyke T."/>
            <person name="Ryan C.M."/>
            <person name="Banfield J.F."/>
        </authorList>
    </citation>
    <scope>NUCLEOTIDE SEQUENCE [LARGE SCALE GENOMIC DNA]</scope>
</reference>
<evidence type="ECO:0000313" key="2">
    <source>
        <dbReference type="Proteomes" id="UP000230775"/>
    </source>
</evidence>